<proteinExistence type="predicted"/>
<dbReference type="AlphaFoldDB" id="A0A1Y0CVR5"/>
<organism evidence="3 4">
    <name type="scientific">Oceanisphaera avium</name>
    <dbReference type="NCBI Taxonomy" id="1903694"/>
    <lineage>
        <taxon>Bacteria</taxon>
        <taxon>Pseudomonadati</taxon>
        <taxon>Pseudomonadota</taxon>
        <taxon>Gammaproteobacteria</taxon>
        <taxon>Aeromonadales</taxon>
        <taxon>Aeromonadaceae</taxon>
        <taxon>Oceanisphaera</taxon>
    </lineage>
</organism>
<keyword evidence="2" id="KW-1133">Transmembrane helix</keyword>
<feature type="transmembrane region" description="Helical" evidence="2">
    <location>
        <begin position="25"/>
        <end position="54"/>
    </location>
</feature>
<evidence type="ECO:0000313" key="3">
    <source>
        <dbReference type="EMBL" id="ART79421.1"/>
    </source>
</evidence>
<dbReference type="OrthoDB" id="7032238at2"/>
<dbReference type="KEGG" id="ocm:CBP12_04025"/>
<evidence type="ECO:0000256" key="2">
    <source>
        <dbReference type="SAM" id="Phobius"/>
    </source>
</evidence>
<feature type="transmembrane region" description="Helical" evidence="2">
    <location>
        <begin position="265"/>
        <end position="289"/>
    </location>
</feature>
<accession>A0A1Y0CVR5</accession>
<gene>
    <name evidence="3" type="ORF">CBP12_04025</name>
</gene>
<protein>
    <recommendedName>
        <fullName evidence="5">Mll5186 protein</fullName>
    </recommendedName>
</protein>
<feature type="transmembrane region" description="Helical" evidence="2">
    <location>
        <begin position="114"/>
        <end position="136"/>
    </location>
</feature>
<evidence type="ECO:0008006" key="5">
    <source>
        <dbReference type="Google" id="ProtNLM"/>
    </source>
</evidence>
<keyword evidence="1" id="KW-0175">Coiled coil</keyword>
<sequence>MIKSELVSDNVVQPLGESQRSAVSWGAIIAGAVIGAALTITLITGGTGLGLISVSPWQNDGASGSTLAIGTIVWLLATQIIAYGVAGYVTGRLRTKWTNVIGDEIYFRDTAHGFVVWALSSVVGFVLLSSAAASIVSGTAQTGATMVGAGAGAATQVAEESAKDNDMLSLDYFTDTLLRPNDPSEAYYRNDNRKEITTILTRSLAQGEMTQQDEDYLVAVIAKRADMSEMQARERLQQVTADAKLAASELEAKVREAADEARKAAAVFALWAFASLLLGAFVASFAATIGGRARDL</sequence>
<reference evidence="4" key="1">
    <citation type="submission" date="2017-05" db="EMBL/GenBank/DDBJ databases">
        <authorList>
            <person name="Sung H."/>
        </authorList>
    </citation>
    <scope>NUCLEOTIDE SEQUENCE [LARGE SCALE GENOMIC DNA]</scope>
    <source>
        <strain evidence="4">AMac2203</strain>
    </source>
</reference>
<evidence type="ECO:0000256" key="1">
    <source>
        <dbReference type="SAM" id="Coils"/>
    </source>
</evidence>
<dbReference type="RefSeq" id="WP_086963198.1">
    <property type="nucleotide sequence ID" value="NZ_CP021376.1"/>
</dbReference>
<dbReference type="Proteomes" id="UP000243793">
    <property type="component" value="Chromosome"/>
</dbReference>
<keyword evidence="4" id="KW-1185">Reference proteome</keyword>
<feature type="coiled-coil region" evidence="1">
    <location>
        <begin position="233"/>
        <end position="267"/>
    </location>
</feature>
<evidence type="ECO:0000313" key="4">
    <source>
        <dbReference type="Proteomes" id="UP000243793"/>
    </source>
</evidence>
<dbReference type="EMBL" id="CP021376">
    <property type="protein sequence ID" value="ART79421.1"/>
    <property type="molecule type" value="Genomic_DNA"/>
</dbReference>
<keyword evidence="2" id="KW-0472">Membrane</keyword>
<keyword evidence="2" id="KW-0812">Transmembrane</keyword>
<feature type="transmembrane region" description="Helical" evidence="2">
    <location>
        <begin position="66"/>
        <end position="89"/>
    </location>
</feature>
<name>A0A1Y0CVR5_9GAMM</name>